<organism evidence="7 8">
    <name type="scientific">Sordaria macrospora</name>
    <dbReference type="NCBI Taxonomy" id="5147"/>
    <lineage>
        <taxon>Eukaryota</taxon>
        <taxon>Fungi</taxon>
        <taxon>Dikarya</taxon>
        <taxon>Ascomycota</taxon>
        <taxon>Pezizomycotina</taxon>
        <taxon>Sordariomycetes</taxon>
        <taxon>Sordariomycetidae</taxon>
        <taxon>Sordariales</taxon>
        <taxon>Sordariaceae</taxon>
        <taxon>Sordaria</taxon>
    </lineage>
</organism>
<gene>
    <name evidence="7" type="ORF">SMACR_04112</name>
</gene>
<name>A0A8S8ZIN2_SORMA</name>
<evidence type="ECO:0000313" key="8">
    <source>
        <dbReference type="Proteomes" id="UP000433876"/>
    </source>
</evidence>
<dbReference type="PANTHER" id="PTHR43200">
    <property type="entry name" value="PHOSPHATASE"/>
    <property type="match status" value="1"/>
</dbReference>
<protein>
    <recommendedName>
        <fullName evidence="9">3'(2'),5'-bisphosphate nucleotidase</fullName>
    </recommendedName>
</protein>
<dbReference type="Proteomes" id="UP000433876">
    <property type="component" value="Unassembled WGS sequence"/>
</dbReference>
<accession>A0A8S8ZIN2</accession>
<feature type="binding site" evidence="6">
    <location>
        <position position="156"/>
    </location>
    <ligand>
        <name>Mg(2+)</name>
        <dbReference type="ChEBI" id="CHEBI:18420"/>
        <label>1</label>
        <note>catalytic</note>
    </ligand>
</feature>
<feature type="binding site" evidence="6">
    <location>
        <position position="154"/>
    </location>
    <ligand>
        <name>Mg(2+)</name>
        <dbReference type="ChEBI" id="CHEBI:18420"/>
        <label>1</label>
        <note>catalytic</note>
    </ligand>
</feature>
<reference evidence="7 8" key="1">
    <citation type="submission" date="2017-07" db="EMBL/GenBank/DDBJ databases">
        <title>Genome sequence of the Sordaria macrospora wild type strain R19027.</title>
        <authorList>
            <person name="Nowrousian M."/>
            <person name="Teichert I."/>
            <person name="Kueck U."/>
        </authorList>
    </citation>
    <scope>NUCLEOTIDE SEQUENCE [LARGE SCALE GENOMIC DNA]</scope>
    <source>
        <strain evidence="7 8">R19027</strain>
        <tissue evidence="7">Mycelium</tissue>
    </source>
</reference>
<feature type="binding site" evidence="6">
    <location>
        <position position="325"/>
    </location>
    <ligand>
        <name>Mg(2+)</name>
        <dbReference type="ChEBI" id="CHEBI:18420"/>
        <label>1</label>
        <note>catalytic</note>
    </ligand>
</feature>
<dbReference type="GO" id="GO:0000103">
    <property type="term" value="P:sulfate assimilation"/>
    <property type="evidence" value="ECO:0007669"/>
    <property type="project" value="TreeGrafter"/>
</dbReference>
<keyword evidence="4" id="KW-0378">Hydrolase</keyword>
<dbReference type="AlphaFoldDB" id="A0A8S8ZIN2"/>
<evidence type="ECO:0000256" key="2">
    <source>
        <dbReference type="ARBA" id="ARBA00009759"/>
    </source>
</evidence>
<evidence type="ECO:0000256" key="5">
    <source>
        <dbReference type="ARBA" id="ARBA00022842"/>
    </source>
</evidence>
<dbReference type="PANTHER" id="PTHR43200:SF2">
    <property type="entry name" value="3'(2'),5'-BISPHOSPHATE NUCLEOTIDASE"/>
    <property type="match status" value="1"/>
</dbReference>
<evidence type="ECO:0000256" key="1">
    <source>
        <dbReference type="ARBA" id="ARBA00001946"/>
    </source>
</evidence>
<dbReference type="VEuPathDB" id="FungiDB:SMAC_04112"/>
<dbReference type="GO" id="GO:0046872">
    <property type="term" value="F:metal ion binding"/>
    <property type="evidence" value="ECO:0007669"/>
    <property type="project" value="UniProtKB-KW"/>
</dbReference>
<evidence type="ECO:0000313" key="7">
    <source>
        <dbReference type="EMBL" id="KAA8628686.1"/>
    </source>
</evidence>
<comment type="caution">
    <text evidence="7">The sequence shown here is derived from an EMBL/GenBank/DDBJ whole genome shotgun (WGS) entry which is preliminary data.</text>
</comment>
<keyword evidence="5 6" id="KW-0460">Magnesium</keyword>
<feature type="binding site" evidence="6">
    <location>
        <position position="71"/>
    </location>
    <ligand>
        <name>Mg(2+)</name>
        <dbReference type="ChEBI" id="CHEBI:18420"/>
        <label>1</label>
        <note>catalytic</note>
    </ligand>
</feature>
<dbReference type="GO" id="GO:0008441">
    <property type="term" value="F:3'(2'),5'-bisphosphate nucleotidase activity"/>
    <property type="evidence" value="ECO:0007669"/>
    <property type="project" value="TreeGrafter"/>
</dbReference>
<evidence type="ECO:0008006" key="9">
    <source>
        <dbReference type="Google" id="ProtNLM"/>
    </source>
</evidence>
<evidence type="ECO:0000256" key="6">
    <source>
        <dbReference type="PIRSR" id="PIRSR600760-2"/>
    </source>
</evidence>
<keyword evidence="3 6" id="KW-0479">Metal-binding</keyword>
<dbReference type="EMBL" id="NMPR01000168">
    <property type="protein sequence ID" value="KAA8628686.1"/>
    <property type="molecule type" value="Genomic_DNA"/>
</dbReference>
<dbReference type="SUPFAM" id="SSF56655">
    <property type="entry name" value="Carbohydrate phosphatase"/>
    <property type="match status" value="1"/>
</dbReference>
<dbReference type="InterPro" id="IPR051090">
    <property type="entry name" value="Inositol_monoP_superfamily"/>
</dbReference>
<dbReference type="Gene3D" id="3.30.540.10">
    <property type="entry name" value="Fructose-1,6-Bisphosphatase, subunit A, domain 1"/>
    <property type="match status" value="1"/>
</dbReference>
<dbReference type="Gene3D" id="3.40.190.80">
    <property type="match status" value="1"/>
</dbReference>
<dbReference type="CDD" id="cd01517">
    <property type="entry name" value="PAP_phosphatase"/>
    <property type="match status" value="1"/>
</dbReference>
<proteinExistence type="inferred from homology"/>
<dbReference type="InterPro" id="IPR000760">
    <property type="entry name" value="Inositol_monophosphatase-like"/>
</dbReference>
<evidence type="ECO:0000256" key="3">
    <source>
        <dbReference type="ARBA" id="ARBA00022723"/>
    </source>
</evidence>
<feature type="binding site" evidence="6">
    <location>
        <position position="157"/>
    </location>
    <ligand>
        <name>Mg(2+)</name>
        <dbReference type="ChEBI" id="CHEBI:18420"/>
        <label>1</label>
        <note>catalytic</note>
    </ligand>
</feature>
<dbReference type="Pfam" id="PF00459">
    <property type="entry name" value="Inositol_P"/>
    <property type="match status" value="1"/>
</dbReference>
<comment type="similarity">
    <text evidence="2">Belongs to the inositol monophosphatase superfamily.</text>
</comment>
<evidence type="ECO:0000256" key="4">
    <source>
        <dbReference type="ARBA" id="ARBA00022801"/>
    </source>
</evidence>
<sequence>MDTPYATEISIAIPAIQLAARISKHVLASANKGTIEKAEDLSPVTVADFAIQAYLTKVLSSSFPDDSFVGEESAAALRANPDLLQRVYDVIHECIDEVSSSSSDDQNESQIGIAEVVKRGAPESKEQVCELVDRCGDGGKDGLSADSGRTWVFDPIDGTKTFVRGEQYAINVALLEGGRQILSVVACPLLSRKATAPVGNASVFKVDNGEDGEEGCIVYAVRGFGAYVRPLFVGQGSGLAVCASEPLKRHADGVTVSGLRSVSCWNLLDSGVDDAHKAATERLDVDFPGSDLLGWVPRWVSLALGLANMTVWVYKRRDRYAKIWDHAGAMLLFEEVGGMITDVDGKEIDLTKGRKLSANFGFVAAPRSVHHVALKAVRQTLKEQGKEALLNAA</sequence>
<comment type="cofactor">
    <cofactor evidence="1 6">
        <name>Mg(2+)</name>
        <dbReference type="ChEBI" id="CHEBI:18420"/>
    </cofactor>
</comment>